<evidence type="ECO:0000313" key="4">
    <source>
        <dbReference type="Proteomes" id="UP001595711"/>
    </source>
</evidence>
<comment type="caution">
    <text evidence="3">The sequence shown here is derived from an EMBL/GenBank/DDBJ whole genome shotgun (WGS) entry which is preliminary data.</text>
</comment>
<dbReference type="Proteomes" id="UP001595711">
    <property type="component" value="Unassembled WGS sequence"/>
</dbReference>
<accession>A0ABV7VFW4</accession>
<evidence type="ECO:0000313" key="3">
    <source>
        <dbReference type="EMBL" id="MFC3676075.1"/>
    </source>
</evidence>
<dbReference type="SUPFAM" id="SSF50956">
    <property type="entry name" value="Thermostable phytase (3-phytase)"/>
    <property type="match status" value="1"/>
</dbReference>
<evidence type="ECO:0000256" key="1">
    <source>
        <dbReference type="SAM" id="SignalP"/>
    </source>
</evidence>
<proteinExistence type="predicted"/>
<dbReference type="RefSeq" id="WP_379726007.1">
    <property type="nucleotide sequence ID" value="NZ_JBHRYJ010000002.1"/>
</dbReference>
<feature type="signal peptide" evidence="1">
    <location>
        <begin position="1"/>
        <end position="20"/>
    </location>
</feature>
<feature type="domain" description="Phytase-like" evidence="2">
    <location>
        <begin position="59"/>
        <end position="303"/>
    </location>
</feature>
<dbReference type="InterPro" id="IPR014567">
    <property type="entry name" value="UCP031900"/>
</dbReference>
<name>A0ABV7VFW4_9PROT</name>
<evidence type="ECO:0000259" key="2">
    <source>
        <dbReference type="Pfam" id="PF13449"/>
    </source>
</evidence>
<sequence>MIILAILALAILALAGVAQAEPIAVRDAVLELNPEAPQEMRLGRLDYLGGLIIASDDGRFGGYSGLAVDRDGRGLWALSDTGHWLHMEFATDAAGLPQHVVATDYRPLRDAHGLPLKGKHDSDAESLRHAADGSWLVAFERWHRIWRYASPGGPAIETVPLPASATDQPENGGLEAIATLPDDGLLLLSEDKRVGPDQGAAWLRRGGQWLDRVWPVAGDFKPTDAVALPDGDVVVLERYYRPLVGPKARLRLLPAAQLAGTAPWQPVLLAEWAKPYSVDNMEALDVRKAADGSRWLYIMSDDNQSSLQRTLLMVFRLRAE</sequence>
<gene>
    <name evidence="3" type="ORF">ACFOOQ_11010</name>
</gene>
<dbReference type="PIRSF" id="PIRSF031900">
    <property type="entry name" value="UCP031900"/>
    <property type="match status" value="1"/>
</dbReference>
<keyword evidence="4" id="KW-1185">Reference proteome</keyword>
<reference evidence="4" key="1">
    <citation type="journal article" date="2019" name="Int. J. Syst. Evol. Microbiol.">
        <title>The Global Catalogue of Microorganisms (GCM) 10K type strain sequencing project: providing services to taxonomists for standard genome sequencing and annotation.</title>
        <authorList>
            <consortium name="The Broad Institute Genomics Platform"/>
            <consortium name="The Broad Institute Genome Sequencing Center for Infectious Disease"/>
            <person name="Wu L."/>
            <person name="Ma J."/>
        </authorList>
    </citation>
    <scope>NUCLEOTIDE SEQUENCE [LARGE SCALE GENOMIC DNA]</scope>
    <source>
        <strain evidence="4">KCTC 42182</strain>
    </source>
</reference>
<feature type="chain" id="PRO_5045455805" evidence="1">
    <location>
        <begin position="21"/>
        <end position="320"/>
    </location>
</feature>
<dbReference type="EMBL" id="JBHRYJ010000002">
    <property type="protein sequence ID" value="MFC3676075.1"/>
    <property type="molecule type" value="Genomic_DNA"/>
</dbReference>
<keyword evidence="1" id="KW-0732">Signal</keyword>
<protein>
    <submittedName>
        <fullName evidence="3">Esterase-like activity of phytase family protein</fullName>
    </submittedName>
</protein>
<dbReference type="Pfam" id="PF13449">
    <property type="entry name" value="Phytase-like"/>
    <property type="match status" value="1"/>
</dbReference>
<organism evidence="3 4">
    <name type="scientific">Ferrovibrio xuzhouensis</name>
    <dbReference type="NCBI Taxonomy" id="1576914"/>
    <lineage>
        <taxon>Bacteria</taxon>
        <taxon>Pseudomonadati</taxon>
        <taxon>Pseudomonadota</taxon>
        <taxon>Alphaproteobacteria</taxon>
        <taxon>Rhodospirillales</taxon>
        <taxon>Rhodospirillaceae</taxon>
        <taxon>Ferrovibrio</taxon>
    </lineage>
</organism>
<dbReference type="InterPro" id="IPR027372">
    <property type="entry name" value="Phytase-like_dom"/>
</dbReference>